<sequence>MADTEYCRDCKNTTLVVSDHATGDTICLECGLVLEDHYIDERCEWRTFDDDSNDPVRVGDPLNPLLADTSYGLSTIIVSNKSSATSTTTTATATAGGDNNIFRRSSLINAGDESLMLMFKTIATMAERLNLVTHIKDRASEIYKKVVVGDQKSTIRGRNRDAVSAACLFIACQENSSRDRRTLKEISTVANGATKKSIGHEIAKIENQMKAELGVGLEKEVAHAGNYVTRFCHKIGMTMQAIKATQEAVQKSEELDIRRNPASVAAAVMFMIARLSKIDDEKKLLGDISLAAGVAENTIRNACKDIHPHASRLIPDWYAKCV</sequence>
<evidence type="ECO:0000256" key="3">
    <source>
        <dbReference type="PROSITE-ProRule" id="PRU00469"/>
    </source>
</evidence>
<keyword evidence="3" id="KW-0479">Metal-binding</keyword>
<dbReference type="Gene3D" id="1.10.472.10">
    <property type="entry name" value="Cyclin-like"/>
    <property type="match status" value="1"/>
</dbReference>
<name>A0A7J6VWC7_THATH</name>
<evidence type="ECO:0000313" key="6">
    <source>
        <dbReference type="Proteomes" id="UP000554482"/>
    </source>
</evidence>
<dbReference type="InterPro" id="IPR000812">
    <property type="entry name" value="TFIIB"/>
</dbReference>
<dbReference type="Proteomes" id="UP000554482">
    <property type="component" value="Unassembled WGS sequence"/>
</dbReference>
<keyword evidence="3" id="KW-0862">Zinc</keyword>
<dbReference type="GO" id="GO:0070897">
    <property type="term" value="P:transcription preinitiation complex assembly"/>
    <property type="evidence" value="ECO:0007669"/>
    <property type="project" value="InterPro"/>
</dbReference>
<dbReference type="Gene3D" id="1.10.472.170">
    <property type="match status" value="1"/>
</dbReference>
<evidence type="ECO:0000256" key="2">
    <source>
        <dbReference type="ARBA" id="ARBA00023163"/>
    </source>
</evidence>
<dbReference type="InterPro" id="IPR013150">
    <property type="entry name" value="TFIIB_cyclin"/>
</dbReference>
<keyword evidence="5" id="KW-0648">Protein biosynthesis</keyword>
<dbReference type="FunFam" id="1.10.472.170:FF:000001">
    <property type="entry name" value="Transcription initiation factor IIB"/>
    <property type="match status" value="1"/>
</dbReference>
<reference evidence="5 6" key="1">
    <citation type="submission" date="2020-06" db="EMBL/GenBank/DDBJ databases">
        <title>Transcriptomic and genomic resources for Thalictrum thalictroides and T. hernandezii: Facilitating candidate gene discovery in an emerging model plant lineage.</title>
        <authorList>
            <person name="Arias T."/>
            <person name="Riano-Pachon D.M."/>
            <person name="Di Stilio V.S."/>
        </authorList>
    </citation>
    <scope>NUCLEOTIDE SEQUENCE [LARGE SCALE GENOMIC DNA]</scope>
    <source>
        <strain evidence="6">cv. WT478/WT964</strain>
        <tissue evidence="5">Leaves</tissue>
    </source>
</reference>
<accession>A0A7J6VWC7</accession>
<dbReference type="InterPro" id="IPR036915">
    <property type="entry name" value="Cyclin-like_sf"/>
</dbReference>
<keyword evidence="1" id="KW-0805">Transcription regulation</keyword>
<evidence type="ECO:0000313" key="5">
    <source>
        <dbReference type="EMBL" id="KAF5189153.1"/>
    </source>
</evidence>
<dbReference type="GO" id="GO:0005634">
    <property type="term" value="C:nucleus"/>
    <property type="evidence" value="ECO:0007669"/>
    <property type="project" value="TreeGrafter"/>
</dbReference>
<comment type="caution">
    <text evidence="5">The sequence shown here is derived from an EMBL/GenBank/DDBJ whole genome shotgun (WGS) entry which is preliminary data.</text>
</comment>
<dbReference type="PANTHER" id="PTHR11618">
    <property type="entry name" value="TRANSCRIPTION INITIATION FACTOR IIB-RELATED"/>
    <property type="match status" value="1"/>
</dbReference>
<proteinExistence type="predicted"/>
<feature type="domain" description="TFIIB-type" evidence="4">
    <location>
        <begin position="3"/>
        <end position="35"/>
    </location>
</feature>
<evidence type="ECO:0000259" key="4">
    <source>
        <dbReference type="PROSITE" id="PS51134"/>
    </source>
</evidence>
<protein>
    <submittedName>
        <fullName evidence="5">Transcription initiation factor iib</fullName>
    </submittedName>
</protein>
<dbReference type="InterPro" id="IPR013137">
    <property type="entry name" value="Znf_TFIIB"/>
</dbReference>
<dbReference type="SUPFAM" id="SSF57783">
    <property type="entry name" value="Zinc beta-ribbon"/>
    <property type="match status" value="1"/>
</dbReference>
<dbReference type="AlphaFoldDB" id="A0A7J6VWC7"/>
<dbReference type="Pfam" id="PF00382">
    <property type="entry name" value="TFIIB"/>
    <property type="match status" value="2"/>
</dbReference>
<organism evidence="5 6">
    <name type="scientific">Thalictrum thalictroides</name>
    <name type="common">Rue-anemone</name>
    <name type="synonym">Anemone thalictroides</name>
    <dbReference type="NCBI Taxonomy" id="46969"/>
    <lineage>
        <taxon>Eukaryota</taxon>
        <taxon>Viridiplantae</taxon>
        <taxon>Streptophyta</taxon>
        <taxon>Embryophyta</taxon>
        <taxon>Tracheophyta</taxon>
        <taxon>Spermatophyta</taxon>
        <taxon>Magnoliopsida</taxon>
        <taxon>Ranunculales</taxon>
        <taxon>Ranunculaceae</taxon>
        <taxon>Thalictroideae</taxon>
        <taxon>Thalictrum</taxon>
    </lineage>
</organism>
<dbReference type="Pfam" id="PF08271">
    <property type="entry name" value="Zn_Ribbon_TF"/>
    <property type="match status" value="1"/>
</dbReference>
<dbReference type="GO" id="GO:0097550">
    <property type="term" value="C:transcription preinitiation complex"/>
    <property type="evidence" value="ECO:0007669"/>
    <property type="project" value="TreeGrafter"/>
</dbReference>
<dbReference type="SUPFAM" id="SSF47954">
    <property type="entry name" value="Cyclin-like"/>
    <property type="match status" value="2"/>
</dbReference>
<dbReference type="GO" id="GO:0017025">
    <property type="term" value="F:TBP-class protein binding"/>
    <property type="evidence" value="ECO:0007669"/>
    <property type="project" value="InterPro"/>
</dbReference>
<dbReference type="PROSITE" id="PS51134">
    <property type="entry name" value="ZF_TFIIB"/>
    <property type="match status" value="1"/>
</dbReference>
<keyword evidence="6" id="KW-1185">Reference proteome</keyword>
<dbReference type="GO" id="GO:0008270">
    <property type="term" value="F:zinc ion binding"/>
    <property type="evidence" value="ECO:0007669"/>
    <property type="project" value="UniProtKB-KW"/>
</dbReference>
<dbReference type="GO" id="GO:0003743">
    <property type="term" value="F:translation initiation factor activity"/>
    <property type="evidence" value="ECO:0007669"/>
    <property type="project" value="UniProtKB-KW"/>
</dbReference>
<dbReference type="OrthoDB" id="25790at2759"/>
<keyword evidence="2" id="KW-0804">Transcription</keyword>
<evidence type="ECO:0000256" key="1">
    <source>
        <dbReference type="ARBA" id="ARBA00023015"/>
    </source>
</evidence>
<keyword evidence="3" id="KW-0863">Zinc-finger</keyword>
<keyword evidence="5" id="KW-0396">Initiation factor</keyword>
<dbReference type="PANTHER" id="PTHR11618:SF78">
    <property type="entry name" value="TRANSCRIPTION INITIATION FACTOR IIB-2"/>
    <property type="match status" value="1"/>
</dbReference>
<dbReference type="EMBL" id="JABWDY010025874">
    <property type="protein sequence ID" value="KAF5189153.1"/>
    <property type="molecule type" value="Genomic_DNA"/>
</dbReference>
<gene>
    <name evidence="5" type="ORF">FRX31_021263</name>
</gene>
<dbReference type="PRINTS" id="PR00685">
    <property type="entry name" value="TIFACTORIIB"/>
</dbReference>